<evidence type="ECO:0000313" key="1">
    <source>
        <dbReference type="EMBL" id="CBS88461.1"/>
    </source>
</evidence>
<dbReference type="AlphaFoldDB" id="G7ZB64"/>
<dbReference type="KEGG" id="ali:AZOLI_p10157"/>
<keyword evidence="2" id="KW-1185">Reference proteome</keyword>
<name>G7ZB64_AZOL4</name>
<protein>
    <recommendedName>
        <fullName evidence="3">DUF1788 domain-containing protein</fullName>
    </recommendedName>
</protein>
<geneLocation type="plasmid" evidence="1 2">
    <name>AZO_p1</name>
</geneLocation>
<sequence>MARIEDLAKVYERHIKLPWQRTVAGAQRIVMLVYEKEAERALRARLKNFEIATAEAGKTWRTVDITDSFAAWMAGEEYRDAYFEMPEDLQLKLDAEFAGFVADRIRLALTDPAVDEDTVVAVIGAGSLFGFTRLSRVLTLVEPDIRGRLLVFFPGQYEDNTYRLLDARDGWNYLAVPITMHGGGAQS</sequence>
<gene>
    <name evidence="1" type="ordered locus">AZOLI_p10157</name>
</gene>
<dbReference type="HOGENOM" id="CLU_126553_0_0_5"/>
<proteinExistence type="predicted"/>
<accession>G7ZB64</accession>
<dbReference type="Proteomes" id="UP000005667">
    <property type="component" value="Plasmid AZO_p1"/>
</dbReference>
<dbReference type="OrthoDB" id="5430574at2"/>
<dbReference type="EMBL" id="FQ311869">
    <property type="protein sequence ID" value="CBS88461.1"/>
    <property type="molecule type" value="Genomic_DNA"/>
</dbReference>
<keyword evidence="1" id="KW-0614">Plasmid</keyword>
<dbReference type="RefSeq" id="WP_014187928.1">
    <property type="nucleotide sequence ID" value="NC_016585.1"/>
</dbReference>
<reference evidence="2" key="1">
    <citation type="journal article" date="2011" name="PLoS Genet.">
        <title>Azospirillum genomes reveal transition of bacteria from aquatic to terrestrial environments.</title>
        <authorList>
            <person name="Wisniewski-Dye F."/>
            <person name="Borziak K."/>
            <person name="Khalsa-Moyers G."/>
            <person name="Alexandre G."/>
            <person name="Sukharnikov L.O."/>
            <person name="Wuichet K."/>
            <person name="Hurst G.B."/>
            <person name="McDonald W.H."/>
            <person name="Robertson J.S."/>
            <person name="Barbe V."/>
            <person name="Calteau A."/>
            <person name="Rouy Z."/>
            <person name="Mangenot S."/>
            <person name="Prigent-Combaret C."/>
            <person name="Normand P."/>
            <person name="Boyer M."/>
            <person name="Siguier P."/>
            <person name="Dessaux Y."/>
            <person name="Elmerich C."/>
            <person name="Condemine G."/>
            <person name="Krishnen G."/>
            <person name="Kennedy I."/>
            <person name="Paterson A.H."/>
            <person name="Gonzalez V."/>
            <person name="Mavingui P."/>
            <person name="Zhulin I.B."/>
        </authorList>
    </citation>
    <scope>NUCLEOTIDE SEQUENCE [LARGE SCALE GENOMIC DNA]</scope>
    <source>
        <strain evidence="2">4B</strain>
    </source>
</reference>
<organism evidence="1 2">
    <name type="scientific">Azospirillum lipoferum (strain 4B)</name>
    <dbReference type="NCBI Taxonomy" id="862719"/>
    <lineage>
        <taxon>Bacteria</taxon>
        <taxon>Pseudomonadati</taxon>
        <taxon>Pseudomonadota</taxon>
        <taxon>Alphaproteobacteria</taxon>
        <taxon>Rhodospirillales</taxon>
        <taxon>Azospirillaceae</taxon>
        <taxon>Azospirillum</taxon>
    </lineage>
</organism>
<evidence type="ECO:0000313" key="2">
    <source>
        <dbReference type="Proteomes" id="UP000005667"/>
    </source>
</evidence>
<evidence type="ECO:0008006" key="3">
    <source>
        <dbReference type="Google" id="ProtNLM"/>
    </source>
</evidence>